<dbReference type="PANTHER" id="PTHR11102:SF160">
    <property type="entry name" value="ERAD-ASSOCIATED E3 UBIQUITIN-PROTEIN LIGASE COMPONENT HRD3"/>
    <property type="match status" value="1"/>
</dbReference>
<dbReference type="InterPro" id="IPR011009">
    <property type="entry name" value="Kinase-like_dom_sf"/>
</dbReference>
<dbReference type="SMART" id="SM00671">
    <property type="entry name" value="SEL1"/>
    <property type="match status" value="5"/>
</dbReference>
<dbReference type="Pfam" id="PF08238">
    <property type="entry name" value="Sel1"/>
    <property type="match status" value="5"/>
</dbReference>
<comment type="caution">
    <text evidence="3">The sequence shown here is derived from an EMBL/GenBank/DDBJ whole genome shotgun (WGS) entry which is preliminary data.</text>
</comment>
<accession>A0ABR2JFW1</accession>
<dbReference type="PANTHER" id="PTHR11102">
    <property type="entry name" value="SEL-1-LIKE PROTEIN"/>
    <property type="match status" value="1"/>
</dbReference>
<dbReference type="SUPFAM" id="SSF81901">
    <property type="entry name" value="HCP-like"/>
    <property type="match status" value="2"/>
</dbReference>
<feature type="domain" description="Protein kinase" evidence="2">
    <location>
        <begin position="1"/>
        <end position="321"/>
    </location>
</feature>
<dbReference type="Gene3D" id="1.10.510.10">
    <property type="entry name" value="Transferase(Phosphotransferase) domain 1"/>
    <property type="match status" value="1"/>
</dbReference>
<reference evidence="3 4" key="1">
    <citation type="submission" date="2024-04" db="EMBL/GenBank/DDBJ databases">
        <title>Tritrichomonas musculus Genome.</title>
        <authorList>
            <person name="Alves-Ferreira E."/>
            <person name="Grigg M."/>
            <person name="Lorenzi H."/>
            <person name="Galac M."/>
        </authorList>
    </citation>
    <scope>NUCLEOTIDE SEQUENCE [LARGE SCALE GENOMIC DNA]</scope>
    <source>
        <strain evidence="3 4">EAF2021</strain>
    </source>
</reference>
<dbReference type="EMBL" id="JAPFFF010000012">
    <property type="protein sequence ID" value="KAK8875845.1"/>
    <property type="molecule type" value="Genomic_DNA"/>
</dbReference>
<dbReference type="InterPro" id="IPR011990">
    <property type="entry name" value="TPR-like_helical_dom_sf"/>
</dbReference>
<proteinExistence type="inferred from homology"/>
<dbReference type="Proteomes" id="UP001470230">
    <property type="component" value="Unassembled WGS sequence"/>
</dbReference>
<evidence type="ECO:0000313" key="3">
    <source>
        <dbReference type="EMBL" id="KAK8875845.1"/>
    </source>
</evidence>
<protein>
    <recommendedName>
        <fullName evidence="2">Protein kinase domain-containing protein</fullName>
    </recommendedName>
</protein>
<dbReference type="SMART" id="SM00220">
    <property type="entry name" value="S_TKc"/>
    <property type="match status" value="1"/>
</dbReference>
<evidence type="ECO:0000313" key="4">
    <source>
        <dbReference type="Proteomes" id="UP001470230"/>
    </source>
</evidence>
<dbReference type="Pfam" id="PF00069">
    <property type="entry name" value="Pkinase"/>
    <property type="match status" value="1"/>
</dbReference>
<name>A0ABR2JFW1_9EUKA</name>
<comment type="similarity">
    <text evidence="1">Belongs to the sel-1 family.</text>
</comment>
<dbReference type="Gene3D" id="1.25.40.10">
    <property type="entry name" value="Tetratricopeptide repeat domain"/>
    <property type="match status" value="2"/>
</dbReference>
<dbReference type="PROSITE" id="PS50011">
    <property type="entry name" value="PROTEIN_KINASE_DOM"/>
    <property type="match status" value="1"/>
</dbReference>
<dbReference type="SUPFAM" id="SSF56112">
    <property type="entry name" value="Protein kinase-like (PK-like)"/>
    <property type="match status" value="1"/>
</dbReference>
<organism evidence="3 4">
    <name type="scientific">Tritrichomonas musculus</name>
    <dbReference type="NCBI Taxonomy" id="1915356"/>
    <lineage>
        <taxon>Eukaryota</taxon>
        <taxon>Metamonada</taxon>
        <taxon>Parabasalia</taxon>
        <taxon>Tritrichomonadida</taxon>
        <taxon>Tritrichomonadidae</taxon>
        <taxon>Tritrichomonas</taxon>
    </lineage>
</organism>
<keyword evidence="4" id="KW-1185">Reference proteome</keyword>
<dbReference type="InterPro" id="IPR050767">
    <property type="entry name" value="Sel1_AlgK"/>
</dbReference>
<gene>
    <name evidence="3" type="ORF">M9Y10_006020</name>
</gene>
<dbReference type="InterPro" id="IPR000719">
    <property type="entry name" value="Prot_kinase_dom"/>
</dbReference>
<dbReference type="InterPro" id="IPR006597">
    <property type="entry name" value="Sel1-like"/>
</dbReference>
<evidence type="ECO:0000259" key="2">
    <source>
        <dbReference type="PROSITE" id="PS50011"/>
    </source>
</evidence>
<sequence>MINSTVFPLSGYTPVIAEEKQMWNIYTIYDEGKRKKLAAHVLKVKFFPELAKFFLYNVAILLEVQCPSVIKYYGFNLRGFNLKGFQFNSSPTLVVDYLKNKSLNSVIENIFSSFTPYGWTSTKTYINLLGIAYGMKYIHSKNIIRRSLSPKSILLDDHFYPHISDFFFAKPAKGKINDDFLLDILNNEDVQLESDENDIYSFNKAINDLWNETSLFQSPEVLLRSSNISFASDIYSFAILAYMLLAGINEKSIINYLTDDNKVSFLESICKNNKRPDLKKIPQERKILEEKYHFFTKCWSKNPSERWSIDQIISFLEKPEVQKAIAEDIDLDEVEEYIENLKVIGNNKTQDITYADTLRRAADNGDCDAMFNYANLLCSGKDKDDTNNEDGKMIAKYYYKNAADKGHMNAMNSYGKLLCSLEDEKSRLEGFNYFKMFMDRKKIELIHNSNHEKIALSIEDAASEGNVYAQYFYGKMLYNGDGVGKNKEEAAQYFKKAADAGLLISILRYADMVYKGDGIKINKNEAIHYYEKAANLGSPEAKCKYGRMLFEGDAVKRNRQKAAEYIKDAADHGNTESMNFYGYMLSNGFGTKTDKYEALKYYKKASDRGNLYAMHNYGNLLQQGYKLTPEDEENITNSNSEAEDNIVPSSSEELNTLYYKFEESICFYKIAADRGDKESMLKYGNALYEEAIKYYTMALKE</sequence>
<evidence type="ECO:0000256" key="1">
    <source>
        <dbReference type="ARBA" id="ARBA00038101"/>
    </source>
</evidence>